<feature type="compositionally biased region" description="Polar residues" evidence="1">
    <location>
        <begin position="346"/>
        <end position="357"/>
    </location>
</feature>
<feature type="domain" description="XdhC- CoxI" evidence="2">
    <location>
        <begin position="19"/>
        <end position="83"/>
    </location>
</feature>
<dbReference type="Gene3D" id="3.40.50.720">
    <property type="entry name" value="NAD(P)-binding Rossmann-like Domain"/>
    <property type="match status" value="1"/>
</dbReference>
<evidence type="ECO:0000259" key="2">
    <source>
        <dbReference type="Pfam" id="PF02625"/>
    </source>
</evidence>
<comment type="caution">
    <text evidence="4">The sequence shown here is derived from an EMBL/GenBank/DDBJ whole genome shotgun (WGS) entry which is preliminary data.</text>
</comment>
<dbReference type="PANTHER" id="PTHR30388">
    <property type="entry name" value="ALDEHYDE OXIDOREDUCTASE MOLYBDENUM COFACTOR ASSEMBLY PROTEIN"/>
    <property type="match status" value="1"/>
</dbReference>
<dbReference type="InterPro" id="IPR003777">
    <property type="entry name" value="XdhC_CoxI"/>
</dbReference>
<reference evidence="4 5" key="1">
    <citation type="journal article" date="2014" name="BMC Genomics">
        <title>Comparison of environmental and isolate Sulfobacillus genomes reveals diverse carbon, sulfur, nitrogen, and hydrogen metabolisms.</title>
        <authorList>
            <person name="Justice N.B."/>
            <person name="Norman A."/>
            <person name="Brown C.T."/>
            <person name="Singh A."/>
            <person name="Thomas B.C."/>
            <person name="Banfield J.F."/>
        </authorList>
    </citation>
    <scope>NUCLEOTIDE SEQUENCE [LARGE SCALE GENOMIC DNA]</scope>
    <source>
        <strain evidence="4">AMDSBA5</strain>
    </source>
</reference>
<feature type="region of interest" description="Disordered" evidence="1">
    <location>
        <begin position="336"/>
        <end position="357"/>
    </location>
</feature>
<gene>
    <name evidence="4" type="ORF">C7B47_10805</name>
</gene>
<feature type="domain" description="XdhC Rossmann" evidence="3">
    <location>
        <begin position="186"/>
        <end position="323"/>
    </location>
</feature>
<dbReference type="EMBL" id="PXYX01000023">
    <property type="protein sequence ID" value="PSR26379.1"/>
    <property type="molecule type" value="Genomic_DNA"/>
</dbReference>
<dbReference type="Pfam" id="PF02625">
    <property type="entry name" value="XdhC_CoxI"/>
    <property type="match status" value="1"/>
</dbReference>
<name>A0A2T2WVW0_SULTH</name>
<evidence type="ECO:0000313" key="5">
    <source>
        <dbReference type="Proteomes" id="UP000242705"/>
    </source>
</evidence>
<dbReference type="AlphaFoldDB" id="A0A2T2WVW0"/>
<protein>
    <submittedName>
        <fullName evidence="4">Xanthine dehydrogenase</fullName>
    </submittedName>
</protein>
<dbReference type="PANTHER" id="PTHR30388:SF6">
    <property type="entry name" value="XANTHINE DEHYDROGENASE SUBUNIT A-RELATED"/>
    <property type="match status" value="1"/>
</dbReference>
<sequence>MSSIREAQKIFEAIFRAENEGHRSCLLMITTVQGSAYRRPGAKMMMADDGRMVGTLSGGCLEGDLYHYAEKVMKTQVPTIHHYNLVEDEMWGLGIGCKGEIDVLIEPIWVNSSFWLEFFQAINQEEPLLLGLQLPQGERFYHSASGEKASSLSSQSKTWVPEFSYSARTIVKDGVLLDYLMPPPKLIVAGAGHDAKPVVELAKRVGFDVYILDRRALFNNAREFPWASEWIVDESGLSNRRELYGAYWLIMNHHQARDEAALFQAMQSYPRYIGVLGPLARTQDMLKNIQKTHIENLPIFAPVGLDLGAETPEEVAISIVSELLMIRQQTLGGHLNGRDRIHLPPGNTNASTHPLAQ</sequence>
<evidence type="ECO:0000259" key="3">
    <source>
        <dbReference type="Pfam" id="PF13478"/>
    </source>
</evidence>
<organism evidence="4 5">
    <name type="scientific">Sulfobacillus thermosulfidooxidans</name>
    <dbReference type="NCBI Taxonomy" id="28034"/>
    <lineage>
        <taxon>Bacteria</taxon>
        <taxon>Bacillati</taxon>
        <taxon>Bacillota</taxon>
        <taxon>Clostridia</taxon>
        <taxon>Eubacteriales</taxon>
        <taxon>Clostridiales Family XVII. Incertae Sedis</taxon>
        <taxon>Sulfobacillus</taxon>
    </lineage>
</organism>
<proteinExistence type="predicted"/>
<dbReference type="InterPro" id="IPR027051">
    <property type="entry name" value="XdhC_Rossmann_dom"/>
</dbReference>
<evidence type="ECO:0000313" key="4">
    <source>
        <dbReference type="EMBL" id="PSR26379.1"/>
    </source>
</evidence>
<evidence type="ECO:0000256" key="1">
    <source>
        <dbReference type="SAM" id="MobiDB-lite"/>
    </source>
</evidence>
<accession>A0A2T2WVW0</accession>
<dbReference type="Pfam" id="PF13478">
    <property type="entry name" value="XdhC_C"/>
    <property type="match status" value="1"/>
</dbReference>
<dbReference type="InterPro" id="IPR052698">
    <property type="entry name" value="MoCofactor_Util/Proc"/>
</dbReference>
<dbReference type="Proteomes" id="UP000242705">
    <property type="component" value="Unassembled WGS sequence"/>
</dbReference>